<dbReference type="Proteomes" id="UP000185904">
    <property type="component" value="Unassembled WGS sequence"/>
</dbReference>
<evidence type="ECO:0000256" key="2">
    <source>
        <dbReference type="SAM" id="MobiDB-lite"/>
    </source>
</evidence>
<dbReference type="SMART" id="SM00463">
    <property type="entry name" value="SMR"/>
    <property type="match status" value="1"/>
</dbReference>
<dbReference type="PANTHER" id="PTHR47417:SF1">
    <property type="entry name" value="SMR DOMAIN-CONTAINING PROTEIN YPL199C"/>
    <property type="match status" value="1"/>
</dbReference>
<feature type="compositionally biased region" description="Basic and acidic residues" evidence="2">
    <location>
        <begin position="97"/>
        <end position="106"/>
    </location>
</feature>
<dbReference type="Pfam" id="PF08590">
    <property type="entry name" value="DUF1771"/>
    <property type="match status" value="1"/>
</dbReference>
<feature type="domain" description="Smr" evidence="3">
    <location>
        <begin position="970"/>
        <end position="1045"/>
    </location>
</feature>
<dbReference type="GeneID" id="34584884"/>
<dbReference type="PANTHER" id="PTHR47417">
    <property type="entry name" value="SMR DOMAIN-CONTAINING PROTEIN YPL199C"/>
    <property type="match status" value="1"/>
</dbReference>
<dbReference type="EMBL" id="LVCJ01000006">
    <property type="protein sequence ID" value="OAL39142.1"/>
    <property type="molecule type" value="Genomic_DNA"/>
</dbReference>
<evidence type="ECO:0000313" key="5">
    <source>
        <dbReference type="Proteomes" id="UP000185904"/>
    </source>
</evidence>
<sequence length="1109" mass="122818">MCAVFARGLLSEASTASDINEAVSHVPRPIASAPGAKTLTSLQILKKNLSVAGDLLVRHERTLHTPEQVAKAIEKQHTDGPTTQDLPSDNATAKSSISRDKGKDEAVVLPKDLPPDLSDSRRRQPRGSVSTSSRPAAKPCTRSSAVQPPKSPVSQGQRLATQIDSASEPMLSSSFGGGSALAAEPQPSMGLHLADFSVDVSDLEKMRTFPSSVPLPDLDGDLEFLDFFDPFLGLPPKQLEAFAVPPLGGKTDGWSPLENFSGSSQASIQDYGFQQSRISTANETPSVDDSNQSWETASRENSRAKEPTGPWDETPAQVFTMNRPDSEGYSGYQIPQTKYPRPPTLSFSEAMRIHLLKDLSSRLPAEKLNNLRLPSAAALQKCIRTYVDAFHVHLPIFHLQTMDFETTPSPLVLAICAVGALYRLERKIAASLYLKADQALAAAVDDRGEHLDKKPRLLEDWVQPQSQSPKSTPESLWRSQTRLLLAMLSCFSGDPEVISKAIIRLGDFLVDFRDLAPTVKPRKSTDRWLSWQEWVERESVKRLLYGQIMFGNLVTMTYGIPPGYSLVSDGFIEMPCDQSLWDALTEEQWHEAAMRKGQSSRLNVREAVSMVMNGNSVKTVPQECWEWSPFAISVVINVISIHIWHITQGSYFFGDFSSPGPSNESQKSQTLAQTEAALSRCRALITQASSDADYPWTEAETPLLFNCLALLRVSYCRAFTGHSAADSMVLLKESQEEFMISIEDFIALPQNRGNLVARAVGRAFEGMLIPYKAGTLLIKKTAALTWAIGHALAGWEAALLVTKWVHAIEVEIRSSRDSASISELETQTMQSIRNLLLDLEDVLDNGAGPSLAAKLARYWAGFYDDTWAYASKLSCWLTRCGRVAFNHSQSQAAEAEYDRLRNLARQEASKRSTCFQRSQEAYANGDGAAAHALSQEGKEHGAKMEMYNKQAADFIFRENNADGRVAADTIDLHGLFVEEAEEILEQRIRYAQSHGQTHLHVVVGRGNHSRDHVQKIKPRVEQTCRDLGLQYHTESNDGRIYIKLDGSPVDMQHVSDWQGYQTYPGQQQQAWQPQHAQQQQQQPQYGGEEKHGGGLLARLINKLLRMLCG</sequence>
<feature type="compositionally biased region" description="Polar residues" evidence="2">
    <location>
        <begin position="282"/>
        <end position="296"/>
    </location>
</feature>
<organism evidence="4 5">
    <name type="scientific">Fonsecaea nubica</name>
    <dbReference type="NCBI Taxonomy" id="856822"/>
    <lineage>
        <taxon>Eukaryota</taxon>
        <taxon>Fungi</taxon>
        <taxon>Dikarya</taxon>
        <taxon>Ascomycota</taxon>
        <taxon>Pezizomycotina</taxon>
        <taxon>Eurotiomycetes</taxon>
        <taxon>Chaetothyriomycetidae</taxon>
        <taxon>Chaetothyriales</taxon>
        <taxon>Herpotrichiellaceae</taxon>
        <taxon>Fonsecaea</taxon>
    </lineage>
</organism>
<dbReference type="InterPro" id="IPR002625">
    <property type="entry name" value="Smr_dom"/>
</dbReference>
<reference evidence="4 5" key="1">
    <citation type="submission" date="2016-03" db="EMBL/GenBank/DDBJ databases">
        <title>The draft genome sequence of Fonsecaea nubica causative agent of cutaneous subcutaneous infection in human host.</title>
        <authorList>
            <person name="Costa F."/>
            <person name="Sybren D.H."/>
            <person name="Raittz R.T."/>
            <person name="Weiss V.A."/>
            <person name="Leao A.C."/>
            <person name="Gomes R."/>
            <person name="De Souza E.M."/>
            <person name="Pedrosa F.O."/>
            <person name="Steffens M.B."/>
            <person name="Bombassaro A."/>
            <person name="Tadra-Sfeir M.Z."/>
            <person name="Moreno L.F."/>
            <person name="Najafzadeh M.J."/>
            <person name="Felipe M.S."/>
            <person name="Teixeira M."/>
            <person name="Sun J."/>
            <person name="Xi L."/>
            <person name="Castro M.A."/>
            <person name="Vicente V.A."/>
        </authorList>
    </citation>
    <scope>NUCLEOTIDE SEQUENCE [LARGE SCALE GENOMIC DNA]</scope>
    <source>
        <strain evidence="4 5">CBS 269.64</strain>
    </source>
</reference>
<feature type="compositionally biased region" description="Low complexity" evidence="2">
    <location>
        <begin position="1064"/>
        <end position="1086"/>
    </location>
</feature>
<dbReference type="GO" id="GO:0008270">
    <property type="term" value="F:zinc ion binding"/>
    <property type="evidence" value="ECO:0007669"/>
    <property type="project" value="InterPro"/>
</dbReference>
<accession>A0A178DBY2</accession>
<dbReference type="InterPro" id="IPR013899">
    <property type="entry name" value="DUF1771"/>
</dbReference>
<dbReference type="InterPro" id="IPR036063">
    <property type="entry name" value="Smr_dom_sf"/>
</dbReference>
<feature type="compositionally biased region" description="Polar residues" evidence="2">
    <location>
        <begin position="141"/>
        <end position="160"/>
    </location>
</feature>
<dbReference type="CDD" id="cd12148">
    <property type="entry name" value="fungal_TF_MHR"/>
    <property type="match status" value="1"/>
</dbReference>
<dbReference type="GO" id="GO:0003677">
    <property type="term" value="F:DNA binding"/>
    <property type="evidence" value="ECO:0007669"/>
    <property type="project" value="InterPro"/>
</dbReference>
<dbReference type="SMART" id="SM01162">
    <property type="entry name" value="DUF1771"/>
    <property type="match status" value="1"/>
</dbReference>
<feature type="region of interest" description="Disordered" evidence="2">
    <location>
        <begin position="76"/>
        <end position="160"/>
    </location>
</feature>
<dbReference type="Pfam" id="PF01713">
    <property type="entry name" value="Smr"/>
    <property type="match status" value="1"/>
</dbReference>
<dbReference type="Gene3D" id="3.30.1370.110">
    <property type="match status" value="1"/>
</dbReference>
<protein>
    <recommendedName>
        <fullName evidence="3">Smr domain-containing protein</fullName>
    </recommendedName>
</protein>
<dbReference type="GO" id="GO:0006351">
    <property type="term" value="P:DNA-templated transcription"/>
    <property type="evidence" value="ECO:0007669"/>
    <property type="project" value="InterPro"/>
</dbReference>
<comment type="caution">
    <text evidence="4">The sequence shown here is derived from an EMBL/GenBank/DDBJ whole genome shotgun (WGS) entry which is preliminary data.</text>
</comment>
<evidence type="ECO:0000313" key="4">
    <source>
        <dbReference type="EMBL" id="OAL39142.1"/>
    </source>
</evidence>
<dbReference type="SUPFAM" id="SSF160443">
    <property type="entry name" value="SMR domain-like"/>
    <property type="match status" value="1"/>
</dbReference>
<feature type="compositionally biased region" description="Basic and acidic residues" evidence="2">
    <location>
        <begin position="297"/>
        <end position="306"/>
    </location>
</feature>
<feature type="compositionally biased region" description="Polar residues" evidence="2">
    <location>
        <begin position="79"/>
        <end position="96"/>
    </location>
</feature>
<dbReference type="Pfam" id="PF04082">
    <property type="entry name" value="Fungal_trans"/>
    <property type="match status" value="1"/>
</dbReference>
<name>A0A178DBY2_9EURO</name>
<gene>
    <name evidence="4" type="ORF">AYO20_01460</name>
</gene>
<dbReference type="OrthoDB" id="654211at2759"/>
<feature type="region of interest" description="Disordered" evidence="2">
    <location>
        <begin position="1064"/>
        <end position="1091"/>
    </location>
</feature>
<proteinExistence type="predicted"/>
<keyword evidence="5" id="KW-1185">Reference proteome</keyword>
<evidence type="ECO:0000256" key="1">
    <source>
        <dbReference type="ARBA" id="ARBA00023242"/>
    </source>
</evidence>
<evidence type="ECO:0000259" key="3">
    <source>
        <dbReference type="PROSITE" id="PS50828"/>
    </source>
</evidence>
<keyword evidence="1" id="KW-0539">Nucleus</keyword>
<dbReference type="InterPro" id="IPR053020">
    <property type="entry name" value="Smr_domain_protein"/>
</dbReference>
<dbReference type="AlphaFoldDB" id="A0A178DBY2"/>
<feature type="region of interest" description="Disordered" evidence="2">
    <location>
        <begin position="282"/>
        <end position="317"/>
    </location>
</feature>
<dbReference type="PROSITE" id="PS50828">
    <property type="entry name" value="SMR"/>
    <property type="match status" value="1"/>
</dbReference>
<dbReference type="RefSeq" id="XP_022504154.1">
    <property type="nucleotide sequence ID" value="XM_022639766.1"/>
</dbReference>
<dbReference type="InterPro" id="IPR007219">
    <property type="entry name" value="XnlR_reg_dom"/>
</dbReference>